<evidence type="ECO:0000313" key="2">
    <source>
        <dbReference type="EMBL" id="OUE22442.1"/>
    </source>
</evidence>
<gene>
    <name evidence="2" type="ORF">BFL36_10130</name>
</gene>
<dbReference type="AlphaFoldDB" id="A0A251YDX6"/>
<dbReference type="RefSeq" id="WP_086517815.1">
    <property type="nucleotide sequence ID" value="NZ_MDJY01000045.1"/>
</dbReference>
<organism evidence="2 3">
    <name type="scientific">Clavibacter michiganensis</name>
    <dbReference type="NCBI Taxonomy" id="28447"/>
    <lineage>
        <taxon>Bacteria</taxon>
        <taxon>Bacillati</taxon>
        <taxon>Actinomycetota</taxon>
        <taxon>Actinomycetes</taxon>
        <taxon>Micrococcales</taxon>
        <taxon>Microbacteriaceae</taxon>
        <taxon>Clavibacter</taxon>
    </lineage>
</organism>
<feature type="region of interest" description="Disordered" evidence="1">
    <location>
        <begin position="18"/>
        <end position="45"/>
    </location>
</feature>
<name>A0A251YDX6_9MICO</name>
<sequence length="93" mass="9310">MSDEAGIRGSDDAVAAAADAVGTADDPSAVSEVEAGGAGDAGDADVEDVAEELVSRLELIEGQPLGERAASFALLHDELRTRLEGGDGVSSRV</sequence>
<feature type="compositionally biased region" description="Low complexity" evidence="1">
    <location>
        <begin position="18"/>
        <end position="35"/>
    </location>
</feature>
<comment type="caution">
    <text evidence="2">The sequence shown here is derived from an EMBL/GenBank/DDBJ whole genome shotgun (WGS) entry which is preliminary data.</text>
</comment>
<accession>A0A251YDX6</accession>
<protein>
    <submittedName>
        <fullName evidence="2">Uncharacterized protein</fullName>
    </submittedName>
</protein>
<proteinExistence type="predicted"/>
<reference evidence="2 3" key="1">
    <citation type="submission" date="2016-08" db="EMBL/GenBank/DDBJ databases">
        <title>Genome sequence of Clavibacter michiganensis spp strain CFBP8017.</title>
        <authorList>
            <person name="Thapa S.P."/>
            <person name="Coaker G."/>
            <person name="Jacques M.-A."/>
        </authorList>
    </citation>
    <scope>NUCLEOTIDE SEQUENCE [LARGE SCALE GENOMIC DNA]</scope>
    <source>
        <strain evidence="2">CFBP8017</strain>
    </source>
</reference>
<evidence type="ECO:0000313" key="3">
    <source>
        <dbReference type="Proteomes" id="UP000195011"/>
    </source>
</evidence>
<evidence type="ECO:0000256" key="1">
    <source>
        <dbReference type="SAM" id="MobiDB-lite"/>
    </source>
</evidence>
<dbReference type="Proteomes" id="UP000195011">
    <property type="component" value="Unassembled WGS sequence"/>
</dbReference>
<dbReference type="EMBL" id="MDJY01000045">
    <property type="protein sequence ID" value="OUE22442.1"/>
    <property type="molecule type" value="Genomic_DNA"/>
</dbReference>